<evidence type="ECO:0000256" key="1">
    <source>
        <dbReference type="SAM" id="MobiDB-lite"/>
    </source>
</evidence>
<feature type="compositionally biased region" description="Basic residues" evidence="1">
    <location>
        <begin position="34"/>
        <end position="48"/>
    </location>
</feature>
<evidence type="ECO:0000313" key="3">
    <source>
        <dbReference type="Proteomes" id="UP000299102"/>
    </source>
</evidence>
<feature type="region of interest" description="Disordered" evidence="1">
    <location>
        <begin position="26"/>
        <end position="48"/>
    </location>
</feature>
<proteinExistence type="predicted"/>
<dbReference type="EMBL" id="BGZK01001464">
    <property type="protein sequence ID" value="GBP80460.1"/>
    <property type="molecule type" value="Genomic_DNA"/>
</dbReference>
<reference evidence="2 3" key="1">
    <citation type="journal article" date="2019" name="Commun. Biol.">
        <title>The bagworm genome reveals a unique fibroin gene that provides high tensile strength.</title>
        <authorList>
            <person name="Kono N."/>
            <person name="Nakamura H."/>
            <person name="Ohtoshi R."/>
            <person name="Tomita M."/>
            <person name="Numata K."/>
            <person name="Arakawa K."/>
        </authorList>
    </citation>
    <scope>NUCLEOTIDE SEQUENCE [LARGE SCALE GENOMIC DNA]</scope>
</reference>
<sequence>MDAQLYTKLNTVSSVITCEWGETSPVPDETLPQRTRRRRDNARSKTRTGHYSSIDGLHVILTSRLMFIPRYGDRCYFYIRSTLVFPNGPFSNAALKKLSTTLHKEDDSRLTGDGLDTAVRALTVTVRISMKARCSYRVVYLEREGRPTNQF</sequence>
<comment type="caution">
    <text evidence="2">The sequence shown here is derived from an EMBL/GenBank/DDBJ whole genome shotgun (WGS) entry which is preliminary data.</text>
</comment>
<keyword evidence="3" id="KW-1185">Reference proteome</keyword>
<gene>
    <name evidence="2" type="ORF">EVAR_12664_1</name>
</gene>
<dbReference type="Proteomes" id="UP000299102">
    <property type="component" value="Unassembled WGS sequence"/>
</dbReference>
<name>A0A4C1YYW5_EUMVA</name>
<accession>A0A4C1YYW5</accession>
<organism evidence="2 3">
    <name type="scientific">Eumeta variegata</name>
    <name type="common">Bagworm moth</name>
    <name type="synonym">Eumeta japonica</name>
    <dbReference type="NCBI Taxonomy" id="151549"/>
    <lineage>
        <taxon>Eukaryota</taxon>
        <taxon>Metazoa</taxon>
        <taxon>Ecdysozoa</taxon>
        <taxon>Arthropoda</taxon>
        <taxon>Hexapoda</taxon>
        <taxon>Insecta</taxon>
        <taxon>Pterygota</taxon>
        <taxon>Neoptera</taxon>
        <taxon>Endopterygota</taxon>
        <taxon>Lepidoptera</taxon>
        <taxon>Glossata</taxon>
        <taxon>Ditrysia</taxon>
        <taxon>Tineoidea</taxon>
        <taxon>Psychidae</taxon>
        <taxon>Oiketicinae</taxon>
        <taxon>Eumeta</taxon>
    </lineage>
</organism>
<evidence type="ECO:0000313" key="2">
    <source>
        <dbReference type="EMBL" id="GBP80460.1"/>
    </source>
</evidence>
<protein>
    <submittedName>
        <fullName evidence="2">Uncharacterized protein</fullName>
    </submittedName>
</protein>
<dbReference type="AlphaFoldDB" id="A0A4C1YYW5"/>